<feature type="transmembrane region" description="Helical" evidence="1">
    <location>
        <begin position="123"/>
        <end position="149"/>
    </location>
</feature>
<keyword evidence="1" id="KW-1133">Transmembrane helix</keyword>
<dbReference type="RefSeq" id="WP_103203661.1">
    <property type="nucleotide sequence ID" value="NZ_CVTD020000026.1"/>
</dbReference>
<dbReference type="Proteomes" id="UP000236497">
    <property type="component" value="Unassembled WGS sequence"/>
</dbReference>
<dbReference type="Pfam" id="PF06177">
    <property type="entry name" value="QueT"/>
    <property type="match status" value="1"/>
</dbReference>
<accession>A0A0H5SKF9</accession>
<protein>
    <recommendedName>
        <fullName evidence="4">QueT transporter</fullName>
    </recommendedName>
</protein>
<dbReference type="PANTHER" id="PTHR40044">
    <property type="entry name" value="INTEGRAL MEMBRANE PROTEIN-RELATED"/>
    <property type="match status" value="1"/>
</dbReference>
<dbReference type="EMBL" id="CVTD020000026">
    <property type="protein sequence ID" value="CRZ35585.1"/>
    <property type="molecule type" value="Genomic_DNA"/>
</dbReference>
<feature type="transmembrane region" description="Helical" evidence="1">
    <location>
        <begin position="97"/>
        <end position="117"/>
    </location>
</feature>
<dbReference type="OrthoDB" id="9786793at2"/>
<evidence type="ECO:0008006" key="4">
    <source>
        <dbReference type="Google" id="ProtNLM"/>
    </source>
</evidence>
<feature type="transmembrane region" description="Helical" evidence="1">
    <location>
        <begin position="37"/>
        <end position="64"/>
    </location>
</feature>
<dbReference type="PIRSF" id="PIRSF031501">
    <property type="entry name" value="QueT"/>
    <property type="match status" value="1"/>
</dbReference>
<evidence type="ECO:0000256" key="1">
    <source>
        <dbReference type="SAM" id="Phobius"/>
    </source>
</evidence>
<proteinExistence type="predicted"/>
<name>A0A0H5SKF9_HERHM</name>
<keyword evidence="3" id="KW-1185">Reference proteome</keyword>
<dbReference type="InterPro" id="IPR010387">
    <property type="entry name" value="QueT"/>
</dbReference>
<feature type="transmembrane region" description="Helical" evidence="1">
    <location>
        <begin position="70"/>
        <end position="90"/>
    </location>
</feature>
<evidence type="ECO:0000313" key="3">
    <source>
        <dbReference type="Proteomes" id="UP000236497"/>
    </source>
</evidence>
<organism evidence="2 3">
    <name type="scientific">Herbinix hemicellulosilytica</name>
    <dbReference type="NCBI Taxonomy" id="1564487"/>
    <lineage>
        <taxon>Bacteria</taxon>
        <taxon>Bacillati</taxon>
        <taxon>Bacillota</taxon>
        <taxon>Clostridia</taxon>
        <taxon>Lachnospirales</taxon>
        <taxon>Lachnospiraceae</taxon>
        <taxon>Herbinix</taxon>
    </lineage>
</organism>
<evidence type="ECO:0000313" key="2">
    <source>
        <dbReference type="EMBL" id="CRZ35585.1"/>
    </source>
</evidence>
<dbReference type="AlphaFoldDB" id="A0A0H5SKF9"/>
<dbReference type="PANTHER" id="PTHR40044:SF1">
    <property type="entry name" value="INTEGRAL MEMBRANE PROTEIN"/>
    <property type="match status" value="1"/>
</dbReference>
<keyword evidence="1" id="KW-0812">Transmembrane</keyword>
<gene>
    <name evidence="2" type="ORF">HHT355_2399</name>
</gene>
<keyword evidence="1" id="KW-0472">Membrane</keyword>
<sequence>MNKKTLYLTQAAVIAAIYTVLVFVFQYSSFGPIQFRIAEALTVLPYFTPAAIPGVTIGCLLSNILFRADILDIIFGTLATLIAAILSYVLRFNKYLVPIPPIVVNAIVVPFVLKYAYFEADPIPLMMCTVGLGQLVSAGIIGMILLFALEKVRYVIFKNN</sequence>
<feature type="transmembrane region" description="Helical" evidence="1">
    <location>
        <begin position="6"/>
        <end position="25"/>
    </location>
</feature>
<reference evidence="2 3" key="1">
    <citation type="submission" date="2015-06" db="EMBL/GenBank/DDBJ databases">
        <authorList>
            <person name="Wibberg Daniel"/>
        </authorList>
    </citation>
    <scope>NUCLEOTIDE SEQUENCE [LARGE SCALE GENOMIC DNA]</scope>
    <source>
        <strain evidence="2 3">T3/55T</strain>
    </source>
</reference>